<reference evidence="8 9" key="2">
    <citation type="submission" date="2024-09" db="EMBL/GenBank/DDBJ databases">
        <title>Draft genome sequence of Candidatus Magnetaquicoccaceae bacterium FCR-1.</title>
        <authorList>
            <person name="Shimoshige H."/>
            <person name="Shimamura S."/>
            <person name="Taoka A."/>
            <person name="Kobayashi H."/>
            <person name="Maekawa T."/>
        </authorList>
    </citation>
    <scope>NUCLEOTIDE SEQUENCE [LARGE SCALE GENOMIC DNA]</scope>
    <source>
        <strain evidence="8 9">FCR-1</strain>
    </source>
</reference>
<feature type="transmembrane region" description="Helical" evidence="7">
    <location>
        <begin position="274"/>
        <end position="293"/>
    </location>
</feature>
<proteinExistence type="inferred from homology"/>
<dbReference type="EMBL" id="BAAFGK010000004">
    <property type="protein sequence ID" value="GAB0057273.1"/>
    <property type="molecule type" value="Genomic_DNA"/>
</dbReference>
<feature type="transmembrane region" description="Helical" evidence="7">
    <location>
        <begin position="159"/>
        <end position="182"/>
    </location>
</feature>
<gene>
    <name evidence="8" type="primary">dsrP</name>
    <name evidence="8" type="ORF">SIID45300_01597</name>
</gene>
<keyword evidence="5 7" id="KW-1133">Transmembrane helix</keyword>
<keyword evidence="3" id="KW-1003">Cell membrane</keyword>
<comment type="caution">
    <text evidence="8">The sequence shown here is derived from an EMBL/GenBank/DDBJ whole genome shotgun (WGS) entry which is preliminary data.</text>
</comment>
<evidence type="ECO:0000256" key="4">
    <source>
        <dbReference type="ARBA" id="ARBA00022692"/>
    </source>
</evidence>
<dbReference type="PANTHER" id="PTHR34856">
    <property type="entry name" value="PROTEIN NRFD"/>
    <property type="match status" value="1"/>
</dbReference>
<feature type="transmembrane region" description="Helical" evidence="7">
    <location>
        <begin position="358"/>
        <end position="379"/>
    </location>
</feature>
<evidence type="ECO:0000256" key="2">
    <source>
        <dbReference type="ARBA" id="ARBA00008929"/>
    </source>
</evidence>
<evidence type="ECO:0000256" key="3">
    <source>
        <dbReference type="ARBA" id="ARBA00022475"/>
    </source>
</evidence>
<accession>A0ABQ0C8Q7</accession>
<dbReference type="Gene3D" id="1.20.1630.10">
    <property type="entry name" value="Formate dehydrogenase/DMSO reductase domain"/>
    <property type="match status" value="1"/>
</dbReference>
<dbReference type="PANTHER" id="PTHR34856:SF2">
    <property type="entry name" value="PROTEIN NRFD"/>
    <property type="match status" value="1"/>
</dbReference>
<keyword evidence="4 7" id="KW-0812">Transmembrane</keyword>
<protein>
    <submittedName>
        <fullName evidence="8">[DsrC]-trisulfide reductase subunit P</fullName>
    </submittedName>
</protein>
<keyword evidence="6 7" id="KW-0472">Membrane</keyword>
<evidence type="ECO:0000256" key="6">
    <source>
        <dbReference type="ARBA" id="ARBA00023136"/>
    </source>
</evidence>
<evidence type="ECO:0000313" key="8">
    <source>
        <dbReference type="EMBL" id="GAB0057273.1"/>
    </source>
</evidence>
<dbReference type="RefSeq" id="WP_420904972.1">
    <property type="nucleotide sequence ID" value="NZ_BAAFGK010000004.1"/>
</dbReference>
<sequence>MLSEYSAIEGRSLGYWKVLGAMVALVLLGAASFLYVEIHGHGVTGMNNQIVWGLPHVFAISLLVMASGALNMGSMSTVFAVKQFEQFGRFSAFLSIALLSGGLAVLVLDLGRPDNMLLTMIHMNFRSMFTWNVFLYTGFLTLCLLYLWTMFEYKQYKKFVGTAAFAWRLVLTTGTGSIFGVIQGREVFGSAITAPTFVAVSLSSGTALSILLLVYTFRYTKRELDARLVYGMRNAMIFFLSLVAYLLVVEKFTRMYDPSSYAVETWILTGPWAWLYWLGVWGLGVILPMALLFNHNIGNSINGVLMASAYVVIGTFCFVGHTLMAGQAYPFDLFPGYTISSVFRDGISGTYVPTLPELLLGLGGVGIAGVIYVLGIRFLRMLPARGEAPKGWELPWNP</sequence>
<reference evidence="8 9" key="1">
    <citation type="submission" date="2024-05" db="EMBL/GenBank/DDBJ databases">
        <authorList>
            <consortium name="Candidatus Magnetaquicoccaceae bacterium FCR-1 genome sequencing consortium"/>
            <person name="Shimoshige H."/>
            <person name="Shimamura S."/>
            <person name="Taoka A."/>
            <person name="Kobayashi H."/>
            <person name="Maekawa T."/>
        </authorList>
    </citation>
    <scope>NUCLEOTIDE SEQUENCE [LARGE SCALE GENOMIC DNA]</scope>
    <source>
        <strain evidence="8 9">FCR-1</strain>
    </source>
</reference>
<organism evidence="8 9">
    <name type="scientific">Candidatus Magnetaquiglobus chichijimensis</name>
    <dbReference type="NCBI Taxonomy" id="3141448"/>
    <lineage>
        <taxon>Bacteria</taxon>
        <taxon>Pseudomonadati</taxon>
        <taxon>Pseudomonadota</taxon>
        <taxon>Magnetococcia</taxon>
        <taxon>Magnetococcales</taxon>
        <taxon>Candidatus Magnetaquicoccaceae</taxon>
        <taxon>Candidatus Magnetaquiglobus</taxon>
    </lineage>
</organism>
<feature type="transmembrane region" description="Helical" evidence="7">
    <location>
        <begin position="50"/>
        <end position="70"/>
    </location>
</feature>
<evidence type="ECO:0000256" key="7">
    <source>
        <dbReference type="SAM" id="Phobius"/>
    </source>
</evidence>
<feature type="transmembrane region" description="Helical" evidence="7">
    <location>
        <begin position="128"/>
        <end position="147"/>
    </location>
</feature>
<keyword evidence="9" id="KW-1185">Reference proteome</keyword>
<feature type="transmembrane region" description="Helical" evidence="7">
    <location>
        <begin position="194"/>
        <end position="216"/>
    </location>
</feature>
<feature type="transmembrane region" description="Helical" evidence="7">
    <location>
        <begin position="228"/>
        <end position="248"/>
    </location>
</feature>
<comment type="subcellular location">
    <subcellularLocation>
        <location evidence="1">Cell membrane</location>
        <topology evidence="1">Multi-pass membrane protein</topology>
    </subcellularLocation>
</comment>
<feature type="transmembrane region" description="Helical" evidence="7">
    <location>
        <begin position="305"/>
        <end position="324"/>
    </location>
</feature>
<dbReference type="InterPro" id="IPR005614">
    <property type="entry name" value="NrfD-like"/>
</dbReference>
<evidence type="ECO:0000256" key="1">
    <source>
        <dbReference type="ARBA" id="ARBA00004651"/>
    </source>
</evidence>
<feature type="transmembrane region" description="Helical" evidence="7">
    <location>
        <begin position="90"/>
        <end position="108"/>
    </location>
</feature>
<evidence type="ECO:0000256" key="5">
    <source>
        <dbReference type="ARBA" id="ARBA00022989"/>
    </source>
</evidence>
<dbReference type="InterPro" id="IPR052049">
    <property type="entry name" value="Electron_transfer_protein"/>
</dbReference>
<evidence type="ECO:0000313" key="9">
    <source>
        <dbReference type="Proteomes" id="UP001628193"/>
    </source>
</evidence>
<comment type="similarity">
    <text evidence="2">Belongs to the NrfD family.</text>
</comment>
<dbReference type="Pfam" id="PF03916">
    <property type="entry name" value="NrfD"/>
    <property type="match status" value="1"/>
</dbReference>
<dbReference type="Proteomes" id="UP001628193">
    <property type="component" value="Unassembled WGS sequence"/>
</dbReference>
<feature type="transmembrane region" description="Helical" evidence="7">
    <location>
        <begin position="18"/>
        <end position="38"/>
    </location>
</feature>
<name>A0ABQ0C8Q7_9PROT</name>